<accession>A0A9P0L6J1</accession>
<comment type="caution">
    <text evidence="1">The sequence shown here is derived from an EMBL/GenBank/DDBJ whole genome shotgun (WGS) entry which is preliminary data.</text>
</comment>
<evidence type="ECO:0000313" key="2">
    <source>
        <dbReference type="Proteomes" id="UP001152888"/>
    </source>
</evidence>
<protein>
    <submittedName>
        <fullName evidence="1">Uncharacterized protein</fullName>
    </submittedName>
</protein>
<dbReference type="Proteomes" id="UP001152888">
    <property type="component" value="Unassembled WGS sequence"/>
</dbReference>
<proteinExistence type="predicted"/>
<sequence>MCVPSPESVWRSPFPLYPPIAPRYPMGV</sequence>
<gene>
    <name evidence="1" type="ORF">ACAOBT_LOCUS20535</name>
</gene>
<dbReference type="EMBL" id="CAKOFQ010007127">
    <property type="protein sequence ID" value="CAH1991893.1"/>
    <property type="molecule type" value="Genomic_DNA"/>
</dbReference>
<evidence type="ECO:0000313" key="1">
    <source>
        <dbReference type="EMBL" id="CAH1991893.1"/>
    </source>
</evidence>
<name>A0A9P0L6J1_ACAOB</name>
<organism evidence="1 2">
    <name type="scientific">Acanthoscelides obtectus</name>
    <name type="common">Bean weevil</name>
    <name type="synonym">Bruchus obtectus</name>
    <dbReference type="NCBI Taxonomy" id="200917"/>
    <lineage>
        <taxon>Eukaryota</taxon>
        <taxon>Metazoa</taxon>
        <taxon>Ecdysozoa</taxon>
        <taxon>Arthropoda</taxon>
        <taxon>Hexapoda</taxon>
        <taxon>Insecta</taxon>
        <taxon>Pterygota</taxon>
        <taxon>Neoptera</taxon>
        <taxon>Endopterygota</taxon>
        <taxon>Coleoptera</taxon>
        <taxon>Polyphaga</taxon>
        <taxon>Cucujiformia</taxon>
        <taxon>Chrysomeloidea</taxon>
        <taxon>Chrysomelidae</taxon>
        <taxon>Bruchinae</taxon>
        <taxon>Bruchini</taxon>
        <taxon>Acanthoscelides</taxon>
    </lineage>
</organism>
<dbReference type="AlphaFoldDB" id="A0A9P0L6J1"/>
<keyword evidence="2" id="KW-1185">Reference proteome</keyword>
<reference evidence="1" key="1">
    <citation type="submission" date="2022-03" db="EMBL/GenBank/DDBJ databases">
        <authorList>
            <person name="Sayadi A."/>
        </authorList>
    </citation>
    <scope>NUCLEOTIDE SEQUENCE</scope>
</reference>